<evidence type="ECO:0000313" key="6">
    <source>
        <dbReference type="Proteomes" id="UP000694005"/>
    </source>
</evidence>
<dbReference type="Gene3D" id="3.10.450.10">
    <property type="match status" value="2"/>
</dbReference>
<gene>
    <name evidence="5" type="ORF">BRAPAZ1V2_A09P26900.2</name>
</gene>
<dbReference type="GO" id="GO:0004869">
    <property type="term" value="F:cysteine-type endopeptidase inhibitor activity"/>
    <property type="evidence" value="ECO:0007669"/>
    <property type="project" value="UniProtKB-KW"/>
</dbReference>
<evidence type="ECO:0000256" key="1">
    <source>
        <dbReference type="ARBA" id="ARBA00022690"/>
    </source>
</evidence>
<feature type="domain" description="Cystatin" evidence="4">
    <location>
        <begin position="24"/>
        <end position="119"/>
    </location>
</feature>
<dbReference type="AlphaFoldDB" id="A0A8D9CW41"/>
<dbReference type="PANTHER" id="PTHR47364:SF15">
    <property type="entry name" value="CYSTATIN DOMAIN-CONTAINING PROTEIN"/>
    <property type="match status" value="1"/>
</dbReference>
<dbReference type="SMART" id="SM00043">
    <property type="entry name" value="CY"/>
    <property type="match status" value="2"/>
</dbReference>
<evidence type="ECO:0000259" key="4">
    <source>
        <dbReference type="SMART" id="SM00043"/>
    </source>
</evidence>
<dbReference type="PANTHER" id="PTHR47364">
    <property type="entry name" value="CYSTEINE PROTEINASE INHIBITOR 5"/>
    <property type="match status" value="1"/>
</dbReference>
<evidence type="ECO:0000256" key="2">
    <source>
        <dbReference type="ARBA" id="ARBA00022704"/>
    </source>
</evidence>
<evidence type="ECO:0000313" key="5">
    <source>
        <dbReference type="EMBL" id="CAG7862223.1"/>
    </source>
</evidence>
<organism evidence="5 6">
    <name type="scientific">Brassica campestris</name>
    <name type="common">Field mustard</name>
    <dbReference type="NCBI Taxonomy" id="3711"/>
    <lineage>
        <taxon>Eukaryota</taxon>
        <taxon>Viridiplantae</taxon>
        <taxon>Streptophyta</taxon>
        <taxon>Embryophyta</taxon>
        <taxon>Tracheophyta</taxon>
        <taxon>Spermatophyta</taxon>
        <taxon>Magnoliopsida</taxon>
        <taxon>eudicotyledons</taxon>
        <taxon>Gunneridae</taxon>
        <taxon>Pentapetalae</taxon>
        <taxon>rosids</taxon>
        <taxon>malvids</taxon>
        <taxon>Brassicales</taxon>
        <taxon>Brassicaceae</taxon>
        <taxon>Brassiceae</taxon>
        <taxon>Brassica</taxon>
    </lineage>
</organism>
<keyword evidence="3" id="KW-0732">Signal</keyword>
<sequence>MNNKTTFILFLSLILCSLYVSQAARTGGWNPISDVKNAHIVEIGKFAVSEYNKQSKSGLKFVEVVSGESQIVAGMNYRLILAANEGVAIAGNGEGKKYEAVVWEKPWLKSMNLTSFKPAMLTRKRHKMLTTQKIGEFAVSEYNKQSKSGLKFVEVVSGESQIVAGMNYRLIVAANEGVAIAGNGESKKYEAVVWEKPWLKSMNLTSFKPAM</sequence>
<name>A0A8D9CW41_BRACM</name>
<keyword evidence="2" id="KW-0789">Thiol protease inhibitor</keyword>
<keyword evidence="1" id="KW-0646">Protease inhibitor</keyword>
<dbReference type="Proteomes" id="UP000694005">
    <property type="component" value="Chromosome A09"/>
</dbReference>
<dbReference type="Pfam" id="PF16845">
    <property type="entry name" value="SQAPI"/>
    <property type="match status" value="2"/>
</dbReference>
<proteinExistence type="predicted"/>
<reference evidence="5 6" key="1">
    <citation type="submission" date="2021-07" db="EMBL/GenBank/DDBJ databases">
        <authorList>
            <consortium name="Genoscope - CEA"/>
            <person name="William W."/>
        </authorList>
    </citation>
    <scope>NUCLEOTIDE SEQUENCE [LARGE SCALE GENOMIC DNA]</scope>
</reference>
<dbReference type="EMBL" id="LS974625">
    <property type="protein sequence ID" value="CAG7862223.1"/>
    <property type="molecule type" value="Genomic_DNA"/>
</dbReference>
<dbReference type="InterPro" id="IPR046350">
    <property type="entry name" value="Cystatin_sf"/>
</dbReference>
<feature type="domain" description="Cystatin" evidence="4">
    <location>
        <begin position="120"/>
        <end position="210"/>
    </location>
</feature>
<dbReference type="CDD" id="cd00042">
    <property type="entry name" value="CY"/>
    <property type="match status" value="2"/>
</dbReference>
<accession>A0A8D9CW41</accession>
<protein>
    <recommendedName>
        <fullName evidence="4">Cystatin domain-containing protein</fullName>
    </recommendedName>
</protein>
<feature type="chain" id="PRO_5034059543" description="Cystatin domain-containing protein" evidence="3">
    <location>
        <begin position="24"/>
        <end position="211"/>
    </location>
</feature>
<evidence type="ECO:0000256" key="3">
    <source>
        <dbReference type="SAM" id="SignalP"/>
    </source>
</evidence>
<dbReference type="InterPro" id="IPR000010">
    <property type="entry name" value="Cystatin_dom"/>
</dbReference>
<feature type="signal peptide" evidence="3">
    <location>
        <begin position="1"/>
        <end position="23"/>
    </location>
</feature>
<dbReference type="Gramene" id="A09p26900.2_BraZ1">
    <property type="protein sequence ID" value="A09p26900.2_BraZ1.CDS"/>
    <property type="gene ID" value="A09g26900.2_BraZ1"/>
</dbReference>
<dbReference type="SUPFAM" id="SSF54403">
    <property type="entry name" value="Cystatin/monellin"/>
    <property type="match status" value="2"/>
</dbReference>